<feature type="region of interest" description="Disordered" evidence="1">
    <location>
        <begin position="490"/>
        <end position="592"/>
    </location>
</feature>
<dbReference type="OrthoDB" id="550012at2759"/>
<dbReference type="Proteomes" id="UP000051952">
    <property type="component" value="Unassembled WGS sequence"/>
</dbReference>
<name>A0A0S4JS46_BODSA</name>
<keyword evidence="4" id="KW-1185">Reference proteome</keyword>
<dbReference type="AlphaFoldDB" id="A0A0S4JS46"/>
<evidence type="ECO:0000313" key="3">
    <source>
        <dbReference type="EMBL" id="CUG94345.1"/>
    </source>
</evidence>
<feature type="domain" description="SANT and BTB" evidence="2">
    <location>
        <begin position="2"/>
        <end position="78"/>
    </location>
</feature>
<feature type="compositionally biased region" description="Polar residues" evidence="1">
    <location>
        <begin position="581"/>
        <end position="592"/>
    </location>
</feature>
<evidence type="ECO:0000313" key="4">
    <source>
        <dbReference type="Proteomes" id="UP000051952"/>
    </source>
</evidence>
<dbReference type="Pfam" id="PF11822">
    <property type="entry name" value="BTB_SANBR"/>
    <property type="match status" value="1"/>
</dbReference>
<dbReference type="InterPro" id="IPR021777">
    <property type="entry name" value="SANBR_BTB"/>
</dbReference>
<gene>
    <name evidence="3" type="ORF">BSAL_47720</name>
</gene>
<dbReference type="EMBL" id="CYKH01002239">
    <property type="protein sequence ID" value="CUG94345.1"/>
    <property type="molecule type" value="Genomic_DNA"/>
</dbReference>
<proteinExistence type="predicted"/>
<sequence length="592" mass="61615">MVLRSNMQYFAAVLDQLLDVADRSTNTPLSLNVNCDIPIFSWLVEYIQGRGPEMIPTNVVSLILSSNFLMMSKLYEEGLVYLRDHLVDVLLTDVNMDCISADTTQALAMTMREDDIAASLLSLVESGNERCANRAFLTTLLRQVVQHRICDDPVSLRWCHQCGYLVDVEALRSVNASVVNEVPCQMLGAGRVGSRGEVLRTHEPTLTVLDNFMVGLQQQAASMAAGSTNVGVLVQGGIGSLGVATSSSTSAAIGGSVGPSTVASSASASSLAAFQNATGGDAVELLFWRLLGCCRVYRCDGCDTAVPLIFMRQHTCNNSSGGIGAAPSSSASSFSAAAMGSSQPWQKCIPSACAAGEENLLKVFATVFPPNLQPIRRPNQAATALGGALLTSPTSNNLPPASIYLAPFFTADESSVMSSGGIGGDSSSNANSLVTGPIMWKRGTSHANQAIQPDGTPNVEIIRFHETKMMTQLQRFINSFATPGQHPPLSSYGAAVGSSGSNVTSNGGAQNGRSSIASRGGLHRSSTFTGGQSGGPVRGRLSSAASLATSSSVSSFGAGGGSAAPTTSANIHRSASLRGAATSTSNRRQQNK</sequence>
<evidence type="ECO:0000256" key="1">
    <source>
        <dbReference type="SAM" id="MobiDB-lite"/>
    </source>
</evidence>
<dbReference type="VEuPathDB" id="TriTrypDB:BSAL_47720"/>
<dbReference type="PANTHER" id="PTHR20946:SF0">
    <property type="entry name" value="SANT AND BTB DOMAIN REGULATOR OF CLASS SWITCH RECOMBINATION"/>
    <property type="match status" value="1"/>
</dbReference>
<protein>
    <recommendedName>
        <fullName evidence="2">SANT and BTB domain-containing protein</fullName>
    </recommendedName>
</protein>
<organism evidence="3 4">
    <name type="scientific">Bodo saltans</name>
    <name type="common">Flagellated protozoan</name>
    <dbReference type="NCBI Taxonomy" id="75058"/>
    <lineage>
        <taxon>Eukaryota</taxon>
        <taxon>Discoba</taxon>
        <taxon>Euglenozoa</taxon>
        <taxon>Kinetoplastea</taxon>
        <taxon>Metakinetoplastina</taxon>
        <taxon>Eubodonida</taxon>
        <taxon>Bodonidae</taxon>
        <taxon>Bodo</taxon>
    </lineage>
</organism>
<reference evidence="4" key="1">
    <citation type="submission" date="2015-09" db="EMBL/GenBank/DDBJ databases">
        <authorList>
            <consortium name="Pathogen Informatics"/>
        </authorList>
    </citation>
    <scope>NUCLEOTIDE SEQUENCE [LARGE SCALE GENOMIC DNA]</scope>
    <source>
        <strain evidence="4">Lake Konstanz</strain>
    </source>
</reference>
<evidence type="ECO:0000259" key="2">
    <source>
        <dbReference type="Pfam" id="PF11822"/>
    </source>
</evidence>
<accession>A0A0S4JS46</accession>
<dbReference type="PANTHER" id="PTHR20946">
    <property type="entry name" value="SANT AND BTB DOMAIN REGULATOR OF CLASS SWITCH RECOMBINATION"/>
    <property type="match status" value="1"/>
</dbReference>
<feature type="compositionally biased region" description="Low complexity" evidence="1">
    <location>
        <begin position="542"/>
        <end position="556"/>
    </location>
</feature>
<dbReference type="InterPro" id="IPR045902">
    <property type="entry name" value="SANBR-like"/>
</dbReference>
<feature type="compositionally biased region" description="Low complexity" evidence="1">
    <location>
        <begin position="490"/>
        <end position="508"/>
    </location>
</feature>